<dbReference type="Proteomes" id="UP000131726">
    <property type="component" value="Genome"/>
</dbReference>
<evidence type="ECO:0000256" key="2">
    <source>
        <dbReference type="SAM" id="MobiDB-lite"/>
    </source>
</evidence>
<protein>
    <submittedName>
        <fullName evidence="3">RNA silencing protein</fullName>
    </submittedName>
</protein>
<feature type="compositionally biased region" description="Polar residues" evidence="2">
    <location>
        <begin position="61"/>
        <end position="71"/>
    </location>
</feature>
<name>A0A060Q754_9REOV</name>
<keyword evidence="1" id="KW-0175">Coiled coil</keyword>
<feature type="region of interest" description="Disordered" evidence="2">
    <location>
        <begin position="20"/>
        <end position="71"/>
    </location>
</feature>
<dbReference type="EMBL" id="HF955000">
    <property type="protein sequence ID" value="CCW59437.1"/>
    <property type="molecule type" value="Genomic_RNA"/>
</dbReference>
<evidence type="ECO:0000313" key="4">
    <source>
        <dbReference type="Proteomes" id="UP000131726"/>
    </source>
</evidence>
<feature type="coiled-coil region" evidence="1">
    <location>
        <begin position="586"/>
        <end position="662"/>
    </location>
</feature>
<organism evidence="3 4">
    <name type="scientific">Southern rice black-streaked dwarf virus</name>
    <dbReference type="NCBI Taxonomy" id="519497"/>
    <lineage>
        <taxon>Viruses</taxon>
        <taxon>Riboviria</taxon>
        <taxon>Orthornavirae</taxon>
        <taxon>Duplornaviricota</taxon>
        <taxon>Resentoviricetes</taxon>
        <taxon>Reovirales</taxon>
        <taxon>Spinareoviridae</taxon>
        <taxon>Fijivirus</taxon>
        <taxon>Fijivirus boryzae</taxon>
    </lineage>
</organism>
<accession>A0A060Q754</accession>
<sequence length="793" mass="89895">MSTNLTNIAMLKKRLQRRVTTNTSVNNEVENTPSQPLEPVANASSSSESSVITKRYARPSNKISSSSTVAENSDDTKLLHNLISAAPNASVLMKPNTDVLNLSKTQTILPSLVVNATCQLKLKDLNDWKGFVLCHPNSPQSSVSSTLYTGNKLFVVFQKKNVQNDDSEFKMMMKDKAFTFLDSNVFKPKSKEFMTSLYNASSNVIITDSELEFDDLSNLKICFSPSDIPSLTSLHKRMIKFSFWPSNILIPHLTEIVNHFETLKLAHFEDIELDSSNAESSLFIVSNNKFSEQSENVLQFIDAQPNSQLLINKINDMNERFGSLANGTHFMIGTVPSKSELDDDKKKNLFGSNHVILMVNPVNILFDTTQLYFLLFSYLNKFVMQASIVQVFTTDLVNHGDMFSVAFNVIKCFYDSISCTLINHVIEDEVDVQKRVLMTVNDLSDDIKEFIPPNATSTEDSENDNKRVENEIKALIKFDSQKQQTSTSKTLEVQEQQRSWADVVERTECDVEKTSSIVLNDVIKNMTYEDFVTNAKLIEFARRYSDETGEAHKLKVEMTRLSEENGQLLNAIKHNEACIIQNNEEILNLREQSDRLTISLKQLDDAYSELVKEKDEVKTERDAFEAKLQEANKVIVEKTTRLNEAIDELEKAEDRNSSVVEEEPDNTEHRNDGFSLFGECLDKVRLLKNKYPHLYSGVDANFGDLTSLLRMLLIKIDSITSLCDANVTVSENQWSAYGLCSLTSSTHDNATTEMLSVNQVGLMNFQVANFTNIVYDVFFYNMFIKFLWQLSSE</sequence>
<reference evidence="3 4" key="1">
    <citation type="submission" date="2013-04" db="EMBL/GenBank/DDBJ databases">
        <title>Molecular characterization of segments 1 to 10 of Southern rice black-streaked dwarf virus from China-Anhui provides the complete genome.</title>
        <authorList>
            <person name="Li X.Y."/>
            <person name="He Z.L."/>
            <person name="Jiang T."/>
        </authorList>
    </citation>
    <scope>NUCLEOTIDE SEQUENCE [LARGE SCALE GENOMIC DNA]</scope>
    <source>
        <strain evidence="3">Anhui-HN2</strain>
    </source>
</reference>
<proteinExistence type="predicted"/>
<evidence type="ECO:0000256" key="1">
    <source>
        <dbReference type="SAM" id="Coils"/>
    </source>
</evidence>
<evidence type="ECO:0000313" key="3">
    <source>
        <dbReference type="EMBL" id="CCW59437.1"/>
    </source>
</evidence>
<feature type="compositionally biased region" description="Low complexity" evidence="2">
    <location>
        <begin position="20"/>
        <end position="32"/>
    </location>
</feature>